<dbReference type="InterPro" id="IPR029044">
    <property type="entry name" value="Nucleotide-diphossugar_trans"/>
</dbReference>
<dbReference type="Pfam" id="PF00535">
    <property type="entry name" value="Glycos_transf_2"/>
    <property type="match status" value="1"/>
</dbReference>
<dbReference type="Proteomes" id="UP001355206">
    <property type="component" value="Unassembled WGS sequence"/>
</dbReference>
<accession>A0ABU7TPH2</accession>
<dbReference type="Gene3D" id="3.90.550.10">
    <property type="entry name" value="Spore Coat Polysaccharide Biosynthesis Protein SpsA, Chain A"/>
    <property type="match status" value="1"/>
</dbReference>
<dbReference type="InterPro" id="IPR001173">
    <property type="entry name" value="Glyco_trans_2-like"/>
</dbReference>
<name>A0ABU7TPH2_9HYPH</name>
<evidence type="ECO:0000259" key="1">
    <source>
        <dbReference type="Pfam" id="PF00535"/>
    </source>
</evidence>
<comment type="caution">
    <text evidence="2">The sequence shown here is derived from an EMBL/GenBank/DDBJ whole genome shotgun (WGS) entry which is preliminary data.</text>
</comment>
<keyword evidence="3" id="KW-1185">Reference proteome</keyword>
<evidence type="ECO:0000313" key="2">
    <source>
        <dbReference type="EMBL" id="MEE7491640.1"/>
    </source>
</evidence>
<proteinExistence type="predicted"/>
<dbReference type="PANTHER" id="PTHR43685">
    <property type="entry name" value="GLYCOSYLTRANSFERASE"/>
    <property type="match status" value="1"/>
</dbReference>
<dbReference type="InterPro" id="IPR050834">
    <property type="entry name" value="Glycosyltransf_2"/>
</dbReference>
<feature type="domain" description="Glycosyltransferase 2-like" evidence="1">
    <location>
        <begin position="4"/>
        <end position="125"/>
    </location>
</feature>
<gene>
    <name evidence="2" type="ORF">MOTC310_14645</name>
</gene>
<dbReference type="EMBL" id="MLCA01000007">
    <property type="protein sequence ID" value="MEE7491640.1"/>
    <property type="molecule type" value="Genomic_DNA"/>
</dbReference>
<dbReference type="RefSeq" id="WP_331302315.1">
    <property type="nucleotide sequence ID" value="NZ_MLCA01000007.1"/>
</dbReference>
<dbReference type="PANTHER" id="PTHR43685:SF2">
    <property type="entry name" value="GLYCOSYLTRANSFERASE 2-LIKE DOMAIN-CONTAINING PROTEIN"/>
    <property type="match status" value="1"/>
</dbReference>
<reference evidence="2 3" key="1">
    <citation type="journal article" date="2012" name="Genet. Mol. Biol.">
        <title>Analysis of 16S rRNA and mxaF genes revealing insights into Methylobacterium niche-specific plant association.</title>
        <authorList>
            <person name="Dourado M.N."/>
            <person name="Andreote F.D."/>
            <person name="Dini-Andreote F."/>
            <person name="Conti R."/>
            <person name="Araujo J.M."/>
            <person name="Araujo W.L."/>
        </authorList>
    </citation>
    <scope>NUCLEOTIDE SEQUENCE [LARGE SCALE GENOMIC DNA]</scope>
    <source>
        <strain evidence="2 3">TC3-10</strain>
    </source>
</reference>
<evidence type="ECO:0000313" key="3">
    <source>
        <dbReference type="Proteomes" id="UP001355206"/>
    </source>
</evidence>
<keyword evidence="2" id="KW-0808">Transferase</keyword>
<organism evidence="2 3">
    <name type="scientific">Methylobacterium oryzae</name>
    <dbReference type="NCBI Taxonomy" id="334852"/>
    <lineage>
        <taxon>Bacteria</taxon>
        <taxon>Pseudomonadati</taxon>
        <taxon>Pseudomonadota</taxon>
        <taxon>Alphaproteobacteria</taxon>
        <taxon>Hyphomicrobiales</taxon>
        <taxon>Methylobacteriaceae</taxon>
        <taxon>Methylobacterium</taxon>
    </lineage>
</organism>
<sequence length="308" mass="33519">MKISIIVCTRDRVASLLETLDSVVRAIGAAPEAEAEIIVVDNGSRDGTDTALKRWSASVSSDRFDVLLLAQSRPGVAGSRNAAIARSSGDVIAFIDDDCVVSVPYLRDLMAHYAGDTESVIRGGRVELGSLQDIDFTTKTEARASRLIHPVHPGGFVHGCNMTCSSAVIERIGGFDAAFGPGAAFRAAEDTDFIYRGWAAGMAVEYVPDMSVKHFHGRRDPRTIDRLHWNYQFGNGALYAKHIGRSPWLIKHLYWSARHAARELVGGPCFDARLGLTWRAIVTANLSGVLAFGWHTARTLLTRSPVRA</sequence>
<protein>
    <submittedName>
        <fullName evidence="2">Glycosyl transferase</fullName>
    </submittedName>
</protein>
<dbReference type="GO" id="GO:0016740">
    <property type="term" value="F:transferase activity"/>
    <property type="evidence" value="ECO:0007669"/>
    <property type="project" value="UniProtKB-KW"/>
</dbReference>
<dbReference type="SUPFAM" id="SSF53448">
    <property type="entry name" value="Nucleotide-diphospho-sugar transferases"/>
    <property type="match status" value="1"/>
</dbReference>